<comment type="similarity">
    <text evidence="2">Belongs to the Rho GDI family.</text>
</comment>
<feature type="compositionally biased region" description="Pro residues" evidence="12">
    <location>
        <begin position="212"/>
        <end position="224"/>
    </location>
</feature>
<comment type="function">
    <text evidence="8">Controls Rho proteins homeostasis. Regulates the GDP/GTP exchange reaction of the Rho proteins by inhibiting the dissociation of GDP from them, and the subsequent binding of GTP to them. Retains Rho proteins such as CDC42, RAC1 and RHOA in an inactive cytosolic pool, regulating their stability and protecting them from degradation. Actively involved in the recycling and distribution of activated Rho GTPases in the cell, mediates extraction from membranes of both inactive and activated molecules due its exceptionally high affinity for prenylated forms. Through the modulation of Rho proteins, may play a role in cell motility regulation. In glioma cells, inhibits cell migration and invasion by mediating the signals of SEMA5A and PLXNB3 that lead to inactivation of RAC1.</text>
</comment>
<gene>
    <name evidence="13" type="ORF">EGK_09104</name>
</gene>
<evidence type="ECO:0000256" key="8">
    <source>
        <dbReference type="ARBA" id="ARBA00037489"/>
    </source>
</evidence>
<dbReference type="Gene3D" id="2.70.50.30">
    <property type="entry name" value="Coagulation Factor XIII, subunit A, domain 1"/>
    <property type="match status" value="1"/>
</dbReference>
<feature type="region of interest" description="Disordered" evidence="12">
    <location>
        <begin position="1"/>
        <end position="36"/>
    </location>
</feature>
<evidence type="ECO:0000256" key="4">
    <source>
        <dbReference type="ARBA" id="ARBA00022490"/>
    </source>
</evidence>
<feature type="region of interest" description="Disordered" evidence="12">
    <location>
        <begin position="147"/>
        <end position="244"/>
    </location>
</feature>
<dbReference type="Proteomes" id="UP000013456">
    <property type="component" value="Chromosome 16"/>
</dbReference>
<name>G7NHA6_MACMU</name>
<evidence type="ECO:0000256" key="12">
    <source>
        <dbReference type="SAM" id="MobiDB-lite"/>
    </source>
</evidence>
<evidence type="ECO:0000256" key="5">
    <source>
        <dbReference type="ARBA" id="ARBA00022499"/>
    </source>
</evidence>
<comment type="subcellular location">
    <subcellularLocation>
        <location evidence="1">Cytoplasm</location>
    </subcellularLocation>
</comment>
<sequence length="343" mass="36776">MAEQEPTAEQLAQIAAENEEDEHSVNYKPPAQKSIQEIQELDKDDESLRKYKEALLGRVAVSADPNVPNVVVTGLTLVCSSAPGPLELDLTGDLESFKKQSFVLKEGVEYRIKISFRVNREIVSGMKYIQHTYRKGVKSEVCWPGAATASSPASQTTTRPTTCPGSGISPSRRTGRTEPSQKQAGQTDGRTTDRRMCPPSPSPPHTKVLTGPPCPSHPGPPPWPGSTECLRPPSSTLPRPQAQPPRWSCVSLLLLPVLWGREAPARPLLPFPCPPGSISLSHLRPGLRKERSSHSPGPVVAPGRVRLLLRGGAGVWDAGSCGGRAILQPCCSLASPIVAVSPV</sequence>
<evidence type="ECO:0000256" key="11">
    <source>
        <dbReference type="ARBA" id="ARBA00046570"/>
    </source>
</evidence>
<dbReference type="PANTHER" id="PTHR10980">
    <property type="entry name" value="RHO GDP-DISSOCIATION INHIBITOR"/>
    <property type="match status" value="1"/>
</dbReference>
<evidence type="ECO:0000256" key="7">
    <source>
        <dbReference type="ARBA" id="ARBA00022990"/>
    </source>
</evidence>
<evidence type="ECO:0000256" key="3">
    <source>
        <dbReference type="ARBA" id="ARBA00022468"/>
    </source>
</evidence>
<keyword evidence="7" id="KW-0007">Acetylation</keyword>
<dbReference type="Pfam" id="PF02115">
    <property type="entry name" value="Rho_GDI"/>
    <property type="match status" value="1"/>
</dbReference>
<dbReference type="GO" id="GO:0005094">
    <property type="term" value="F:Rho GDP-dissociation inhibitor activity"/>
    <property type="evidence" value="ECO:0007669"/>
    <property type="project" value="InterPro"/>
</dbReference>
<evidence type="ECO:0000256" key="6">
    <source>
        <dbReference type="ARBA" id="ARBA00022843"/>
    </source>
</evidence>
<dbReference type="AlphaFoldDB" id="G7NHA6"/>
<dbReference type="InterPro" id="IPR024792">
    <property type="entry name" value="RhoGDI_dom_sf"/>
</dbReference>
<dbReference type="InterPro" id="IPR000406">
    <property type="entry name" value="Rho_GDI"/>
</dbReference>
<evidence type="ECO:0000256" key="1">
    <source>
        <dbReference type="ARBA" id="ARBA00004496"/>
    </source>
</evidence>
<dbReference type="GO" id="GO:0005737">
    <property type="term" value="C:cytoplasm"/>
    <property type="evidence" value="ECO:0007669"/>
    <property type="project" value="UniProtKB-SubCell"/>
</dbReference>
<keyword evidence="3" id="KW-0343">GTPase activation</keyword>
<accession>G7NHA6</accession>
<evidence type="ECO:0000256" key="2">
    <source>
        <dbReference type="ARBA" id="ARBA00009758"/>
    </source>
</evidence>
<comment type="subunit">
    <text evidence="11">Monomer. Interacts with FER. Interacts with PLXNB3. Forms a heterodimer with RAC1. Interacts with RHOA, the affinity is increased by three orders of magnitude when RHOA is prenylated. Interacts with PSMD10; the interaction increases ARHGDIA association with RHOA, leading to ARHGDIA-mediated inactivation of RHOA and ROCK and prolonged AKT activation. Interacts with KANK2; the interaction is direct and may regulate the interaction of ARHGDIA with RHOA, RAC1 and CDC42. Interacts with RHOC. Interacts with CDC42. Interacts with NGFR (via death domain); NGFR binding decreases the affinity for RHOA.</text>
</comment>
<keyword evidence="5" id="KW-1017">Isopeptide bond</keyword>
<dbReference type="GO" id="GO:0007266">
    <property type="term" value="P:Rho protein signal transduction"/>
    <property type="evidence" value="ECO:0007669"/>
    <property type="project" value="InterPro"/>
</dbReference>
<proteinExistence type="inferred from homology"/>
<organism evidence="13">
    <name type="scientific">Macaca mulatta</name>
    <name type="common">Rhesus macaque</name>
    <dbReference type="NCBI Taxonomy" id="9544"/>
    <lineage>
        <taxon>Eukaryota</taxon>
        <taxon>Metazoa</taxon>
        <taxon>Chordata</taxon>
        <taxon>Craniata</taxon>
        <taxon>Vertebrata</taxon>
        <taxon>Euteleostomi</taxon>
        <taxon>Mammalia</taxon>
        <taxon>Eutheria</taxon>
        <taxon>Euarchontoglires</taxon>
        <taxon>Primates</taxon>
        <taxon>Haplorrhini</taxon>
        <taxon>Catarrhini</taxon>
        <taxon>Cercopithecidae</taxon>
        <taxon>Cercopithecinae</taxon>
        <taxon>Macaca</taxon>
    </lineage>
</organism>
<dbReference type="SUPFAM" id="SSF81296">
    <property type="entry name" value="E set domains"/>
    <property type="match status" value="1"/>
</dbReference>
<dbReference type="PRINTS" id="PR00492">
    <property type="entry name" value="RHOGDI"/>
</dbReference>
<keyword evidence="4" id="KW-0963">Cytoplasm</keyword>
<dbReference type="PANTHER" id="PTHR10980:SF9">
    <property type="entry name" value="RHO GDP-DISSOCIATION INHIBITOR 1"/>
    <property type="match status" value="1"/>
</dbReference>
<evidence type="ECO:0000313" key="13">
    <source>
        <dbReference type="EMBL" id="EHH25306.1"/>
    </source>
</evidence>
<dbReference type="InterPro" id="IPR014756">
    <property type="entry name" value="Ig_E-set"/>
</dbReference>
<reference evidence="13" key="1">
    <citation type="journal article" date="2011" name="Nat. Biotechnol.">
        <title>Genome sequencing and comparison of two nonhuman primate animal models, the cynomolgus and Chinese rhesus macaques.</title>
        <authorList>
            <person name="Yan G."/>
            <person name="Zhang G."/>
            <person name="Fang X."/>
            <person name="Zhang Y."/>
            <person name="Li C."/>
            <person name="Ling F."/>
            <person name="Cooper D.N."/>
            <person name="Li Q."/>
            <person name="Li Y."/>
            <person name="van Gool A.J."/>
            <person name="Du H."/>
            <person name="Chen J."/>
            <person name="Chen R."/>
            <person name="Zhang P."/>
            <person name="Huang Z."/>
            <person name="Thompson J.R."/>
            <person name="Meng Y."/>
            <person name="Bai Y."/>
            <person name="Wang J."/>
            <person name="Zhuo M."/>
            <person name="Wang T."/>
            <person name="Huang Y."/>
            <person name="Wei L."/>
            <person name="Li J."/>
            <person name="Wang Z."/>
            <person name="Hu H."/>
            <person name="Yang P."/>
            <person name="Le L."/>
            <person name="Stenson P.D."/>
            <person name="Li B."/>
            <person name="Liu X."/>
            <person name="Ball E.V."/>
            <person name="An N."/>
            <person name="Huang Q."/>
            <person name="Zhang Y."/>
            <person name="Fan W."/>
            <person name="Zhang X."/>
            <person name="Li Y."/>
            <person name="Wang W."/>
            <person name="Katze M.G."/>
            <person name="Su B."/>
            <person name="Nielsen R."/>
            <person name="Yang H."/>
            <person name="Wang J."/>
            <person name="Wang X."/>
            <person name="Wang J."/>
        </authorList>
    </citation>
    <scope>NUCLEOTIDE SEQUENCE [LARGE SCALE GENOMIC DNA]</scope>
    <source>
        <strain evidence="13">CR-5</strain>
    </source>
</reference>
<feature type="compositionally biased region" description="Polar residues" evidence="12">
    <location>
        <begin position="168"/>
        <end position="189"/>
    </location>
</feature>
<keyword evidence="6" id="KW-0832">Ubl conjugation</keyword>
<evidence type="ECO:0000256" key="10">
    <source>
        <dbReference type="ARBA" id="ARBA00041559"/>
    </source>
</evidence>
<protein>
    <recommendedName>
        <fullName evidence="9">Rho GDP-dissociation inhibitor 1</fullName>
    </recommendedName>
    <alternativeName>
        <fullName evidence="10">Rho-GDI alpha</fullName>
    </alternativeName>
</protein>
<dbReference type="GO" id="GO:0005096">
    <property type="term" value="F:GTPase activator activity"/>
    <property type="evidence" value="ECO:0007669"/>
    <property type="project" value="UniProtKB-KW"/>
</dbReference>
<dbReference type="EMBL" id="CM001268">
    <property type="protein sequence ID" value="EHH25306.1"/>
    <property type="molecule type" value="Genomic_DNA"/>
</dbReference>
<dbReference type="FunFam" id="2.70.50.30:FF:000004">
    <property type="entry name" value="Rho GDP-dissociation inhibitor 1"/>
    <property type="match status" value="1"/>
</dbReference>
<evidence type="ECO:0000256" key="9">
    <source>
        <dbReference type="ARBA" id="ARBA00040620"/>
    </source>
</evidence>
<feature type="compositionally biased region" description="Low complexity" evidence="12">
    <location>
        <begin position="147"/>
        <end position="167"/>
    </location>
</feature>